<accession>A0A9X4C6W9</accession>
<dbReference type="Proteomes" id="UP001148185">
    <property type="component" value="Unassembled WGS sequence"/>
</dbReference>
<keyword evidence="1" id="KW-0732">Signal</keyword>
<feature type="signal peptide" evidence="1">
    <location>
        <begin position="1"/>
        <end position="25"/>
    </location>
</feature>
<keyword evidence="3" id="KW-1185">Reference proteome</keyword>
<organism evidence="2 3">
    <name type="scientific">Pseudomonas shahriarae</name>
    <dbReference type="NCBI Taxonomy" id="2745512"/>
    <lineage>
        <taxon>Bacteria</taxon>
        <taxon>Pseudomonadati</taxon>
        <taxon>Pseudomonadota</taxon>
        <taxon>Gammaproteobacteria</taxon>
        <taxon>Pseudomonadales</taxon>
        <taxon>Pseudomonadaceae</taxon>
        <taxon>Pseudomonas</taxon>
    </lineage>
</organism>
<name>A0A9X4C6W9_9PSED</name>
<comment type="caution">
    <text evidence="2">The sequence shown here is derived from an EMBL/GenBank/DDBJ whole genome shotgun (WGS) entry which is preliminary data.</text>
</comment>
<dbReference type="EMBL" id="JAMDHA010000041">
    <property type="protein sequence ID" value="MDD1011289.1"/>
    <property type="molecule type" value="Genomic_DNA"/>
</dbReference>
<reference evidence="2 3" key="1">
    <citation type="submission" date="2022-05" db="EMBL/GenBank/DDBJ databases">
        <title>Novel Pseudomonas spp. Isolated from a Rainbow Trout Aquaculture Facility.</title>
        <authorList>
            <person name="Testerman T."/>
            <person name="Graf J."/>
        </authorList>
    </citation>
    <scope>NUCLEOTIDE SEQUENCE [LARGE SCALE GENOMIC DNA]</scope>
    <source>
        <strain evidence="2 3">ID1042</strain>
    </source>
</reference>
<sequence length="688" mass="74807">MTRIGTKQVWIMIVGAFLAASTSQAAPIDGIEHADRTFSGLDEVSYSSDTQLRVEGLWDGKLVLKSFKGSFKNGRAEGYGELMGVIEFSQSSNPLYRDLLSLDPMIKGQASAIVERIRLNAQFLGQDGDAAVREALGIRLAPLTYRGEFVAGVASGQGELISAERRLTGTFYKWLPEGMVVHHVAGRPVLAESFAEGRPADGPILLNQYPFGIAEASRRYVGRRDAGRATGTWYALPWAFTTPDFTKSGLGQAVRMTDASGTHYDCTYPPVEAYRDIDQLMEAVRGDVIGAVQSADLTFSRQPSSCQSTTVQGWVFTYDVKGAGFFDALPAPPYGCKSPAGISGAVSLLSDGQFLCTLPATTTTVKEYRWGNKIGRVLEKAGRDVRHLVFEVIVDPIDAAGREASKVVCDVVHKEPGVNCHVYGSVEKTYDLPGSDEDRNNRSKEELDRFLAAREILFKDSSALKDQGEGAAYKMDECARSCEGAAQDFSMESLSEIQSILTSGFEQDLKQRRIASYTGKGGDFFALFGGDFPFPAPQLDTAAILNAMGEVANNSKFMPKVDTRWERFVGGFGAAVDAVNFALDYRTLLRVQNRIAWEMTTVKGGEVVHVSIGISPSGDISLIRLLAPDSDVVSTKGSRSFTTTLVGVTSPQVLMEKLEGAAAQRSNRAYQDKISEELQRVLLNAHSR</sequence>
<feature type="chain" id="PRO_5040724658" evidence="1">
    <location>
        <begin position="26"/>
        <end position="688"/>
    </location>
</feature>
<evidence type="ECO:0000256" key="1">
    <source>
        <dbReference type="SAM" id="SignalP"/>
    </source>
</evidence>
<dbReference type="AlphaFoldDB" id="A0A9X4C6W9"/>
<evidence type="ECO:0000313" key="2">
    <source>
        <dbReference type="EMBL" id="MDD1011289.1"/>
    </source>
</evidence>
<evidence type="ECO:0000313" key="3">
    <source>
        <dbReference type="Proteomes" id="UP001148185"/>
    </source>
</evidence>
<gene>
    <name evidence="2" type="ORF">M5G27_27850</name>
</gene>
<dbReference type="RefSeq" id="WP_273878287.1">
    <property type="nucleotide sequence ID" value="NZ_JAMDHA010000041.1"/>
</dbReference>
<protein>
    <submittedName>
        <fullName evidence="2">Uncharacterized protein</fullName>
    </submittedName>
</protein>
<proteinExistence type="predicted"/>